<dbReference type="Proteomes" id="UP001386955">
    <property type="component" value="Unassembled WGS sequence"/>
</dbReference>
<accession>A0AAN9XRA5</accession>
<reference evidence="1 2" key="1">
    <citation type="submission" date="2024-01" db="EMBL/GenBank/DDBJ databases">
        <title>The genomes of 5 underutilized Papilionoideae crops provide insights into root nodulation and disease resistanc.</title>
        <authorList>
            <person name="Jiang F."/>
        </authorList>
    </citation>
    <scope>NUCLEOTIDE SEQUENCE [LARGE SCALE GENOMIC DNA]</scope>
    <source>
        <strain evidence="1">DUOXIRENSHENG_FW03</strain>
        <tissue evidence="1">Leaves</tissue>
    </source>
</reference>
<dbReference type="EMBL" id="JAYMYS010000002">
    <property type="protein sequence ID" value="KAK7404361.1"/>
    <property type="molecule type" value="Genomic_DNA"/>
</dbReference>
<organism evidence="1 2">
    <name type="scientific">Psophocarpus tetragonolobus</name>
    <name type="common">Winged bean</name>
    <name type="synonym">Dolichos tetragonolobus</name>
    <dbReference type="NCBI Taxonomy" id="3891"/>
    <lineage>
        <taxon>Eukaryota</taxon>
        <taxon>Viridiplantae</taxon>
        <taxon>Streptophyta</taxon>
        <taxon>Embryophyta</taxon>
        <taxon>Tracheophyta</taxon>
        <taxon>Spermatophyta</taxon>
        <taxon>Magnoliopsida</taxon>
        <taxon>eudicotyledons</taxon>
        <taxon>Gunneridae</taxon>
        <taxon>Pentapetalae</taxon>
        <taxon>rosids</taxon>
        <taxon>fabids</taxon>
        <taxon>Fabales</taxon>
        <taxon>Fabaceae</taxon>
        <taxon>Papilionoideae</taxon>
        <taxon>50 kb inversion clade</taxon>
        <taxon>NPAAA clade</taxon>
        <taxon>indigoferoid/millettioid clade</taxon>
        <taxon>Phaseoleae</taxon>
        <taxon>Psophocarpus</taxon>
    </lineage>
</organism>
<dbReference type="AlphaFoldDB" id="A0AAN9XRA5"/>
<gene>
    <name evidence="1" type="ORF">VNO78_05198</name>
</gene>
<evidence type="ECO:0000313" key="2">
    <source>
        <dbReference type="Proteomes" id="UP001386955"/>
    </source>
</evidence>
<name>A0AAN9XRA5_PSOTE</name>
<keyword evidence="2" id="KW-1185">Reference proteome</keyword>
<evidence type="ECO:0000313" key="1">
    <source>
        <dbReference type="EMBL" id="KAK7404361.1"/>
    </source>
</evidence>
<protein>
    <submittedName>
        <fullName evidence="1">Uncharacterized protein</fullName>
    </submittedName>
</protein>
<sequence length="68" mass="7638">MDPVNSFTQTACTEMDRKLQHRGYLNSLRSRTSNPHCKCTASCDHGQAHIIEWPRDASTDGRCSLTSI</sequence>
<proteinExistence type="predicted"/>
<comment type="caution">
    <text evidence="1">The sequence shown here is derived from an EMBL/GenBank/DDBJ whole genome shotgun (WGS) entry which is preliminary data.</text>
</comment>